<dbReference type="GO" id="GO:0003855">
    <property type="term" value="F:3-dehydroquinate dehydratase activity"/>
    <property type="evidence" value="ECO:0007669"/>
    <property type="project" value="UniProtKB-UniRule"/>
</dbReference>
<protein>
    <recommendedName>
        <fullName evidence="5 7">3-dehydroquinate dehydratase</fullName>
        <shortName evidence="7">3-dehydroquinase</shortName>
        <ecNumber evidence="5 7">4.2.1.10</ecNumber>
    </recommendedName>
    <alternativeName>
        <fullName evidence="7">Type II DHQase</fullName>
    </alternativeName>
</protein>
<dbReference type="NCBIfam" id="NF003807">
    <property type="entry name" value="PRK05395.1-4"/>
    <property type="match status" value="1"/>
</dbReference>
<dbReference type="AlphaFoldDB" id="A0A7V5M0B0"/>
<dbReference type="SUPFAM" id="SSF52304">
    <property type="entry name" value="Type II 3-dehydroquinate dehydratase"/>
    <property type="match status" value="1"/>
</dbReference>
<evidence type="ECO:0000256" key="2">
    <source>
        <dbReference type="ARBA" id="ARBA00004902"/>
    </source>
</evidence>
<keyword evidence="11" id="KW-1133">Transmembrane helix</keyword>
<evidence type="ECO:0000256" key="9">
    <source>
        <dbReference type="PIRSR" id="PIRSR001399-2"/>
    </source>
</evidence>
<dbReference type="GO" id="GO:0009423">
    <property type="term" value="P:chorismate biosynthetic process"/>
    <property type="evidence" value="ECO:0007669"/>
    <property type="project" value="UniProtKB-UniRule"/>
</dbReference>
<dbReference type="InterPro" id="IPR036441">
    <property type="entry name" value="DHquinase_II_sf"/>
</dbReference>
<comment type="function">
    <text evidence="7">Catalyzes a trans-dehydration via an enolate intermediate.</text>
</comment>
<feature type="active site" description="Proton acceptor" evidence="7 8">
    <location>
        <position position="22"/>
    </location>
</feature>
<dbReference type="UniPathway" id="UPA00053">
    <property type="reaction ID" value="UER00086"/>
</dbReference>
<dbReference type="NCBIfam" id="NF003806">
    <property type="entry name" value="PRK05395.1-3"/>
    <property type="match status" value="1"/>
</dbReference>
<evidence type="ECO:0000256" key="6">
    <source>
        <dbReference type="ARBA" id="ARBA00023239"/>
    </source>
</evidence>
<dbReference type="Pfam" id="PF01220">
    <property type="entry name" value="DHquinase_II"/>
    <property type="match status" value="1"/>
</dbReference>
<comment type="catalytic activity">
    <reaction evidence="1 7">
        <text>3-dehydroquinate = 3-dehydroshikimate + H2O</text>
        <dbReference type="Rhea" id="RHEA:21096"/>
        <dbReference type="ChEBI" id="CHEBI:15377"/>
        <dbReference type="ChEBI" id="CHEBI:16630"/>
        <dbReference type="ChEBI" id="CHEBI:32364"/>
        <dbReference type="EC" id="4.2.1.10"/>
    </reaction>
</comment>
<dbReference type="GO" id="GO:0009073">
    <property type="term" value="P:aromatic amino acid family biosynthetic process"/>
    <property type="evidence" value="ECO:0007669"/>
    <property type="project" value="UniProtKB-KW"/>
</dbReference>
<evidence type="ECO:0000256" key="10">
    <source>
        <dbReference type="PIRSR" id="PIRSR001399-3"/>
    </source>
</evidence>
<name>A0A7V5M0B0_UNCAE</name>
<dbReference type="GO" id="GO:0008652">
    <property type="term" value="P:amino acid biosynthetic process"/>
    <property type="evidence" value="ECO:0007669"/>
    <property type="project" value="UniProtKB-KW"/>
</dbReference>
<dbReference type="EC" id="4.2.1.10" evidence="5 7"/>
<dbReference type="EMBL" id="DRTT01000107">
    <property type="protein sequence ID" value="HHF98594.1"/>
    <property type="molecule type" value="Genomic_DNA"/>
</dbReference>
<dbReference type="InterPro" id="IPR001874">
    <property type="entry name" value="DHquinase_II"/>
</dbReference>
<comment type="caution">
    <text evidence="12">The sequence shown here is derived from an EMBL/GenBank/DDBJ whole genome shotgun (WGS) entry which is preliminary data.</text>
</comment>
<feature type="binding site" evidence="7 9">
    <location>
        <begin position="100"/>
        <end position="101"/>
    </location>
    <ligand>
        <name>substrate</name>
    </ligand>
</feature>
<comment type="similarity">
    <text evidence="3 7">Belongs to the type-II 3-dehydroquinase family.</text>
</comment>
<keyword evidence="6 7" id="KW-0456">Lyase</keyword>
<proteinExistence type="inferred from homology"/>
<evidence type="ECO:0000256" key="7">
    <source>
        <dbReference type="HAMAP-Rule" id="MF_00169"/>
    </source>
</evidence>
<keyword evidence="11" id="KW-0812">Transmembrane</keyword>
<keyword evidence="11" id="KW-0472">Membrane</keyword>
<feature type="binding site" evidence="7 9">
    <location>
        <position position="110"/>
    </location>
    <ligand>
        <name>substrate</name>
    </ligand>
</feature>
<dbReference type="CDD" id="cd00466">
    <property type="entry name" value="DHQase_II"/>
    <property type="match status" value="1"/>
</dbReference>
<feature type="binding site" evidence="7 9">
    <location>
        <position position="73"/>
    </location>
    <ligand>
        <name>substrate</name>
    </ligand>
</feature>
<dbReference type="PANTHER" id="PTHR21272:SF3">
    <property type="entry name" value="CATABOLIC 3-DEHYDROQUINASE"/>
    <property type="match status" value="1"/>
</dbReference>
<feature type="transmembrane region" description="Helical" evidence="11">
    <location>
        <begin position="114"/>
        <end position="134"/>
    </location>
</feature>
<evidence type="ECO:0000256" key="3">
    <source>
        <dbReference type="ARBA" id="ARBA00011037"/>
    </source>
</evidence>
<feature type="site" description="Transition state stabilizer" evidence="7 10">
    <location>
        <position position="17"/>
    </location>
</feature>
<feature type="binding site" evidence="7 9">
    <location>
        <position position="79"/>
    </location>
    <ligand>
        <name>substrate</name>
    </ligand>
</feature>
<evidence type="ECO:0000256" key="5">
    <source>
        <dbReference type="ARBA" id="ARBA00012060"/>
    </source>
</evidence>
<dbReference type="PIRSF" id="PIRSF001399">
    <property type="entry name" value="DHquinase_II"/>
    <property type="match status" value="1"/>
</dbReference>
<evidence type="ECO:0000313" key="12">
    <source>
        <dbReference type="EMBL" id="HHF98594.1"/>
    </source>
</evidence>
<evidence type="ECO:0000256" key="11">
    <source>
        <dbReference type="SAM" id="Phobius"/>
    </source>
</evidence>
<sequence length="157" mass="17478">MSILVIHGPNLNLLGEREPEWYGKLSLTSINEMIAKKAKELGCRVKIEQSNSEGEIVNLIHEAKNWAQGIIINPAAYTHTSIAIRDAIAAVSLPAVEVHISNVYKREEFRHKSFIAPVCIGQICGFGGWGYVFALEALFNFLKEGEENERGEIKRGD</sequence>
<accession>A0A7V5M0B0</accession>
<dbReference type="NCBIfam" id="NF003805">
    <property type="entry name" value="PRK05395.1-2"/>
    <property type="match status" value="1"/>
</dbReference>
<dbReference type="PANTHER" id="PTHR21272">
    <property type="entry name" value="CATABOLIC 3-DEHYDROQUINASE"/>
    <property type="match status" value="1"/>
</dbReference>
<reference evidence="12" key="1">
    <citation type="journal article" date="2020" name="mSystems">
        <title>Genome- and Community-Level Interaction Insights into Carbon Utilization and Element Cycling Functions of Hydrothermarchaeota in Hydrothermal Sediment.</title>
        <authorList>
            <person name="Zhou Z."/>
            <person name="Liu Y."/>
            <person name="Xu W."/>
            <person name="Pan J."/>
            <person name="Luo Z.H."/>
            <person name="Li M."/>
        </authorList>
    </citation>
    <scope>NUCLEOTIDE SEQUENCE [LARGE SCALE GENOMIC DNA]</scope>
    <source>
        <strain evidence="12">HyVt-92</strain>
    </source>
</reference>
<evidence type="ECO:0000256" key="4">
    <source>
        <dbReference type="ARBA" id="ARBA00011193"/>
    </source>
</evidence>
<comment type="subunit">
    <text evidence="4 7">Homododecamer.</text>
</comment>
<dbReference type="PROSITE" id="PS01029">
    <property type="entry name" value="DEHYDROQUINASE_II"/>
    <property type="match status" value="1"/>
</dbReference>
<evidence type="ECO:0000256" key="8">
    <source>
        <dbReference type="PIRSR" id="PIRSR001399-1"/>
    </source>
</evidence>
<evidence type="ECO:0000256" key="1">
    <source>
        <dbReference type="ARBA" id="ARBA00001864"/>
    </source>
</evidence>
<dbReference type="GO" id="GO:0019631">
    <property type="term" value="P:quinate catabolic process"/>
    <property type="evidence" value="ECO:0007669"/>
    <property type="project" value="TreeGrafter"/>
</dbReference>
<dbReference type="Proteomes" id="UP000886070">
    <property type="component" value="Unassembled WGS sequence"/>
</dbReference>
<dbReference type="Gene3D" id="3.40.50.9100">
    <property type="entry name" value="Dehydroquinase, class II"/>
    <property type="match status" value="1"/>
</dbReference>
<feature type="binding site" evidence="7 9">
    <location>
        <position position="86"/>
    </location>
    <ligand>
        <name>substrate</name>
    </ligand>
</feature>
<gene>
    <name evidence="7 12" type="primary">aroQ</name>
    <name evidence="12" type="ORF">ENL39_03800</name>
</gene>
<dbReference type="NCBIfam" id="TIGR01088">
    <property type="entry name" value="aroQ"/>
    <property type="match status" value="1"/>
</dbReference>
<dbReference type="HAMAP" id="MF_00169">
    <property type="entry name" value="AroQ"/>
    <property type="match status" value="1"/>
</dbReference>
<organism evidence="12">
    <name type="scientific">Aerophobetes bacterium</name>
    <dbReference type="NCBI Taxonomy" id="2030807"/>
    <lineage>
        <taxon>Bacteria</taxon>
        <taxon>Candidatus Aerophobota</taxon>
    </lineage>
</organism>
<comment type="pathway">
    <text evidence="2 7">Metabolic intermediate biosynthesis; chorismate biosynthesis; chorismate from D-erythrose 4-phosphate and phosphoenolpyruvate: step 3/7.</text>
</comment>
<feature type="active site" description="Proton donor" evidence="7 8">
    <location>
        <position position="99"/>
    </location>
</feature>
<keyword evidence="7" id="KW-0028">Amino-acid biosynthesis</keyword>
<dbReference type="InterPro" id="IPR018509">
    <property type="entry name" value="DHquinase_II_CS"/>
</dbReference>
<keyword evidence="7" id="KW-0057">Aromatic amino acid biosynthesis</keyword>